<comment type="caution">
    <text evidence="7">The sequence shown here is derived from an EMBL/GenBank/DDBJ whole genome shotgun (WGS) entry which is preliminary data.</text>
</comment>
<dbReference type="GO" id="GO:0005737">
    <property type="term" value="C:cytoplasm"/>
    <property type="evidence" value="ECO:0007669"/>
    <property type="project" value="UniProtKB-ARBA"/>
</dbReference>
<keyword evidence="2" id="KW-0479">Metal-binding</keyword>
<evidence type="ECO:0000256" key="3">
    <source>
        <dbReference type="ARBA" id="ARBA00023004"/>
    </source>
</evidence>
<evidence type="ECO:0000256" key="1">
    <source>
        <dbReference type="ARBA" id="ARBA00022714"/>
    </source>
</evidence>
<dbReference type="Proteomes" id="UP000297496">
    <property type="component" value="Unassembled WGS sequence"/>
</dbReference>
<evidence type="ECO:0000256" key="2">
    <source>
        <dbReference type="ARBA" id="ARBA00022723"/>
    </source>
</evidence>
<dbReference type="AlphaFoldDB" id="A0A4Z1CGW4"/>
<dbReference type="InterPro" id="IPR042216">
    <property type="entry name" value="MitoNEET_CISD"/>
</dbReference>
<keyword evidence="3" id="KW-0408">Iron</keyword>
<dbReference type="EMBL" id="SRRO01000001">
    <property type="protein sequence ID" value="TGN65228.1"/>
    <property type="molecule type" value="Genomic_DNA"/>
</dbReference>
<keyword evidence="4" id="KW-0411">Iron-sulfur</keyword>
<organism evidence="7 8">
    <name type="scientific">Nocardioides eburneiflavus</name>
    <dbReference type="NCBI Taxonomy" id="2518372"/>
    <lineage>
        <taxon>Bacteria</taxon>
        <taxon>Bacillati</taxon>
        <taxon>Actinomycetota</taxon>
        <taxon>Actinomycetes</taxon>
        <taxon>Propionibacteriales</taxon>
        <taxon>Nocardioidaceae</taxon>
        <taxon>Nocardioides</taxon>
    </lineage>
</organism>
<accession>A0A4Z1CGW4</accession>
<name>A0A4Z1CGW4_9ACTN</name>
<keyword evidence="8" id="KW-1185">Reference proteome</keyword>
<dbReference type="Gene3D" id="3.40.5.90">
    <property type="entry name" value="CDGSH iron-sulfur domain, mitoNEET-type"/>
    <property type="match status" value="1"/>
</dbReference>
<evidence type="ECO:0000259" key="6">
    <source>
        <dbReference type="SMART" id="SM00704"/>
    </source>
</evidence>
<evidence type="ECO:0000256" key="4">
    <source>
        <dbReference type="ARBA" id="ARBA00023014"/>
    </source>
</evidence>
<dbReference type="GO" id="GO:0046872">
    <property type="term" value="F:metal ion binding"/>
    <property type="evidence" value="ECO:0007669"/>
    <property type="project" value="UniProtKB-KW"/>
</dbReference>
<dbReference type="SMART" id="SM00704">
    <property type="entry name" value="ZnF_CDGSH"/>
    <property type="match status" value="1"/>
</dbReference>
<dbReference type="OrthoDB" id="9800162at2"/>
<keyword evidence="1" id="KW-0001">2Fe-2S</keyword>
<reference evidence="7 8" key="1">
    <citation type="submission" date="2019-04" db="EMBL/GenBank/DDBJ databases">
        <title>Three New Species of Nocardioides, Nocardioides euryhalodurans sp. nov., Nocardioides seonyuensis sp. nov. and Nocardioides eburneoflavus sp. nov. Isolated from Soil.</title>
        <authorList>
            <person name="Roh S.G."/>
            <person name="Lee C."/>
            <person name="Kim M.-K."/>
            <person name="Kim S.B."/>
        </authorList>
    </citation>
    <scope>NUCLEOTIDE SEQUENCE [LARGE SCALE GENOMIC DNA]</scope>
    <source>
        <strain evidence="7 8">MMS17-SY213</strain>
    </source>
</reference>
<sequence>MTDATPPPAPRPTSVKAVRNGPLQVKGTFRLLDPDGEEYDLTGQRIVLLCRCGRSANQPFCDSSHKRTQWSSQDQPTACEDADGGAA</sequence>
<feature type="domain" description="Iron-binding zinc finger CDGSH type" evidence="6">
    <location>
        <begin position="37"/>
        <end position="71"/>
    </location>
</feature>
<proteinExistence type="predicted"/>
<dbReference type="GO" id="GO:0051537">
    <property type="term" value="F:2 iron, 2 sulfur cluster binding"/>
    <property type="evidence" value="ECO:0007669"/>
    <property type="project" value="UniProtKB-KW"/>
</dbReference>
<dbReference type="RefSeq" id="WP_135839727.1">
    <property type="nucleotide sequence ID" value="NZ_SRRO01000001.1"/>
</dbReference>
<dbReference type="Pfam" id="PF09360">
    <property type="entry name" value="zf-CDGSH"/>
    <property type="match status" value="1"/>
</dbReference>
<gene>
    <name evidence="7" type="ORF">EXE59_15615</name>
</gene>
<evidence type="ECO:0000313" key="7">
    <source>
        <dbReference type="EMBL" id="TGN65228.1"/>
    </source>
</evidence>
<feature type="region of interest" description="Disordered" evidence="5">
    <location>
        <begin position="59"/>
        <end position="87"/>
    </location>
</feature>
<protein>
    <submittedName>
        <fullName evidence="7">CDGSH iron-sulfur domain-containing protein</fullName>
    </submittedName>
</protein>
<evidence type="ECO:0000256" key="5">
    <source>
        <dbReference type="SAM" id="MobiDB-lite"/>
    </source>
</evidence>
<dbReference type="InterPro" id="IPR018967">
    <property type="entry name" value="FeS-contain_CDGSH-typ"/>
</dbReference>
<evidence type="ECO:0000313" key="8">
    <source>
        <dbReference type="Proteomes" id="UP000297496"/>
    </source>
</evidence>